<accession>A0A0G1IDL4</accession>
<dbReference type="EMBL" id="LCIN01000011">
    <property type="protein sequence ID" value="KKT56908.1"/>
    <property type="molecule type" value="Genomic_DNA"/>
</dbReference>
<dbReference type="AlphaFoldDB" id="A0A0G1IDL4"/>
<proteinExistence type="predicted"/>
<name>A0A0G1IDL4_9BACT</name>
<comment type="caution">
    <text evidence="1">The sequence shown here is derived from an EMBL/GenBank/DDBJ whole genome shotgun (WGS) entry which is preliminary data.</text>
</comment>
<dbReference type="Proteomes" id="UP000033977">
    <property type="component" value="Unassembled WGS sequence"/>
</dbReference>
<organism evidence="1 2">
    <name type="scientific">Candidatus Giovannonibacteria bacterium GW2011_GWB1_44_23</name>
    <dbReference type="NCBI Taxonomy" id="1618652"/>
    <lineage>
        <taxon>Bacteria</taxon>
        <taxon>Candidatus Giovannoniibacteriota</taxon>
    </lineage>
</organism>
<protein>
    <submittedName>
        <fullName evidence="1">Uncharacterized protein</fullName>
    </submittedName>
</protein>
<gene>
    <name evidence="1" type="ORF">UW49_C0011G0016</name>
</gene>
<sequence length="84" mass="9631">MKRKIMLSLVVTKENGLLKVFCPDTDVLVGINSSNGLSEAKKMLRDIIMHNARKLVALKKCPERLTWQKQLSKMILKNGFVFDR</sequence>
<evidence type="ECO:0000313" key="1">
    <source>
        <dbReference type="EMBL" id="KKT56908.1"/>
    </source>
</evidence>
<evidence type="ECO:0000313" key="2">
    <source>
        <dbReference type="Proteomes" id="UP000033977"/>
    </source>
</evidence>
<reference evidence="1 2" key="1">
    <citation type="journal article" date="2015" name="Nature">
        <title>rRNA introns, odd ribosomes, and small enigmatic genomes across a large radiation of phyla.</title>
        <authorList>
            <person name="Brown C.T."/>
            <person name="Hug L.A."/>
            <person name="Thomas B.C."/>
            <person name="Sharon I."/>
            <person name="Castelle C.J."/>
            <person name="Singh A."/>
            <person name="Wilkins M.J."/>
            <person name="Williams K.H."/>
            <person name="Banfield J.F."/>
        </authorList>
    </citation>
    <scope>NUCLEOTIDE SEQUENCE [LARGE SCALE GENOMIC DNA]</scope>
</reference>